<proteinExistence type="predicted"/>
<keyword evidence="1" id="KW-0472">Membrane</keyword>
<name>A0A2M8AEJ6_9BACT</name>
<sequence>MPKWIDSIDDPRQKNKTEYNTVHLFWLGTFLFLLKIGARRQINFQFHTEAFRQNLNLLSGENNETVADHGTLENMLKQLRYNNLAEVRQKMIKRLIRMKVLERYRLLGKFYLIAIDGTGHLSFGQKRHCSHCLTKKVHGKINYYHNVLEAKMVTENGFALSIETEMIENTLRPQKRTFKQWKQDCELKAFYRLAPKLKKKFPQLKICLLMDALYACDPVFNICDEYGWKYITTFKKGSMKDTYAWYESLKKKEQPENNAKIKNGEITQKFSWATGIKYRGPCFNIMECNERKPGKDGLLENTRFVWITNLPINECNFKEIAKGGRLRWKIENEGFNTQKNGGYNLEHSYSRNETASKNYYLLLQIAHIINQLMEKSSLLKKQICKTFGSIRNIAKQLLEDFRTKYFTNFDLQRCFAIPFQIRLSLPP</sequence>
<comment type="caution">
    <text evidence="2">The sequence shown here is derived from an EMBL/GenBank/DDBJ whole genome shotgun (WGS) entry which is preliminary data.</text>
</comment>
<evidence type="ECO:0008006" key="4">
    <source>
        <dbReference type="Google" id="ProtNLM"/>
    </source>
</evidence>
<dbReference type="AlphaFoldDB" id="A0A2M8AEJ6"/>
<organism evidence="2 3">
    <name type="scientific">Candidatus Falkowbacteria bacterium CG_4_9_14_3_um_filter_38_19</name>
    <dbReference type="NCBI Taxonomy" id="1974559"/>
    <lineage>
        <taxon>Bacteria</taxon>
        <taxon>Candidatus Falkowiibacteriota</taxon>
    </lineage>
</organism>
<evidence type="ECO:0000313" key="2">
    <source>
        <dbReference type="EMBL" id="PJB15947.1"/>
    </source>
</evidence>
<dbReference type="Proteomes" id="UP000230611">
    <property type="component" value="Unassembled WGS sequence"/>
</dbReference>
<dbReference type="SUPFAM" id="SSF53098">
    <property type="entry name" value="Ribonuclease H-like"/>
    <property type="match status" value="1"/>
</dbReference>
<dbReference type="EMBL" id="PFUO01000132">
    <property type="protein sequence ID" value="PJB15947.1"/>
    <property type="molecule type" value="Genomic_DNA"/>
</dbReference>
<gene>
    <name evidence="2" type="ORF">CO116_02930</name>
</gene>
<evidence type="ECO:0000256" key="1">
    <source>
        <dbReference type="SAM" id="Phobius"/>
    </source>
</evidence>
<feature type="transmembrane region" description="Helical" evidence="1">
    <location>
        <begin position="20"/>
        <end position="38"/>
    </location>
</feature>
<keyword evidence="1" id="KW-1133">Transmembrane helix</keyword>
<reference evidence="3" key="1">
    <citation type="submission" date="2017-09" db="EMBL/GenBank/DDBJ databases">
        <title>Depth-based differentiation of microbial function through sediment-hosted aquifers and enrichment of novel symbionts in the deep terrestrial subsurface.</title>
        <authorList>
            <person name="Probst A.J."/>
            <person name="Ladd B."/>
            <person name="Jarett J.K."/>
            <person name="Geller-Mcgrath D.E."/>
            <person name="Sieber C.M.K."/>
            <person name="Emerson J.B."/>
            <person name="Anantharaman K."/>
            <person name="Thomas B.C."/>
            <person name="Malmstrom R."/>
            <person name="Stieglmeier M."/>
            <person name="Klingl A."/>
            <person name="Woyke T."/>
            <person name="Ryan C.M."/>
            <person name="Banfield J.F."/>
        </authorList>
    </citation>
    <scope>NUCLEOTIDE SEQUENCE [LARGE SCALE GENOMIC DNA]</scope>
</reference>
<accession>A0A2M8AEJ6</accession>
<keyword evidence="1" id="KW-0812">Transmembrane</keyword>
<dbReference type="InterPro" id="IPR012337">
    <property type="entry name" value="RNaseH-like_sf"/>
</dbReference>
<protein>
    <recommendedName>
        <fullName evidence="4">Transposase IS4-like domain-containing protein</fullName>
    </recommendedName>
</protein>
<evidence type="ECO:0000313" key="3">
    <source>
        <dbReference type="Proteomes" id="UP000230611"/>
    </source>
</evidence>